<evidence type="ECO:0000256" key="2">
    <source>
        <dbReference type="ARBA" id="ARBA00022679"/>
    </source>
</evidence>
<dbReference type="Proteomes" id="UP001576784">
    <property type="component" value="Unassembled WGS sequence"/>
</dbReference>
<dbReference type="PANTHER" id="PTHR30160">
    <property type="entry name" value="TETRAACYLDISACCHARIDE 4'-KINASE-RELATED"/>
    <property type="match status" value="1"/>
</dbReference>
<proteinExistence type="predicted"/>
<dbReference type="Pfam" id="PF01075">
    <property type="entry name" value="Glyco_transf_9"/>
    <property type="match status" value="1"/>
</dbReference>
<evidence type="ECO:0000313" key="4">
    <source>
        <dbReference type="Proteomes" id="UP001576784"/>
    </source>
</evidence>
<accession>A0ABV4XZY2</accession>
<dbReference type="InterPro" id="IPR002201">
    <property type="entry name" value="Glyco_trans_9"/>
</dbReference>
<reference evidence="3 4" key="1">
    <citation type="submission" date="2024-09" db="EMBL/GenBank/DDBJ databases">
        <title>Floridaenema gen nov. (Aerosakkonemataceae, Aerosakkonematales ord. nov., Cyanobacteria) from benthic tropical and subtropical fresh waters, with the description of four new species.</title>
        <authorList>
            <person name="Moretto J.A."/>
            <person name="Berthold D.E."/>
            <person name="Lefler F.W."/>
            <person name="Huang I.-S."/>
            <person name="Laughinghouse H. IV."/>
        </authorList>
    </citation>
    <scope>NUCLEOTIDE SEQUENCE [LARGE SCALE GENOMIC DNA]</scope>
    <source>
        <strain evidence="3 4">BLCC-F50</strain>
    </source>
</reference>
<evidence type="ECO:0000313" key="3">
    <source>
        <dbReference type="EMBL" id="MFB2896464.1"/>
    </source>
</evidence>
<comment type="caution">
    <text evidence="3">The sequence shown here is derived from an EMBL/GenBank/DDBJ whole genome shotgun (WGS) entry which is preliminary data.</text>
</comment>
<keyword evidence="2" id="KW-0808">Transferase</keyword>
<dbReference type="SUPFAM" id="SSF53756">
    <property type="entry name" value="UDP-Glycosyltransferase/glycogen phosphorylase"/>
    <property type="match status" value="1"/>
</dbReference>
<protein>
    <submittedName>
        <fullName evidence="3">Glycosyltransferase family 9 protein</fullName>
    </submittedName>
</protein>
<dbReference type="CDD" id="cd03789">
    <property type="entry name" value="GT9_LPS_heptosyltransferase"/>
    <property type="match status" value="1"/>
</dbReference>
<dbReference type="EMBL" id="JBHFNR010000199">
    <property type="protein sequence ID" value="MFB2896464.1"/>
    <property type="molecule type" value="Genomic_DNA"/>
</dbReference>
<name>A0ABV4XZY2_9CYAN</name>
<keyword evidence="4" id="KW-1185">Reference proteome</keyword>
<dbReference type="Gene3D" id="3.40.50.2000">
    <property type="entry name" value="Glycogen Phosphorylase B"/>
    <property type="match status" value="2"/>
</dbReference>
<keyword evidence="1" id="KW-0328">Glycosyltransferase</keyword>
<sequence>MFDPFLPGLLFRLPETPRKVAIVRASRIGDFVCATPAFRAIRNAFPLAEISLIAMPFVAELVHRSPQIDRFIPFPGFLGMAEQFFDPGKVVAFFQEMQAEQFDLAIQMHGSGVYSNPFTLMLGAKVNAGFVRPGDPAGKLDAALPISATENEVHRVLSLVRFLGIEPQGETTEFPLWIEDLDAADMLTTTATKPLIGLHPGAREATKRWSADKFIAVGKALQKEFGGTIILLGGEEEKEIAELIARKIGQETLNLAGKTSLPELGAILARLALLITNDSGPAHIAYALSTPTITIFGGTDPQVWGSLNTDIHKTLLHKVPCHPCDRATCSVGYLCLEGTTVTQVLETAKTLIQKVPISGNKLKSFLP</sequence>
<dbReference type="RefSeq" id="WP_413266092.1">
    <property type="nucleotide sequence ID" value="NZ_JBHFNR010000199.1"/>
</dbReference>
<dbReference type="InterPro" id="IPR051199">
    <property type="entry name" value="LPS_LOS_Heptosyltrfase"/>
</dbReference>
<evidence type="ECO:0000256" key="1">
    <source>
        <dbReference type="ARBA" id="ARBA00022676"/>
    </source>
</evidence>
<dbReference type="PANTHER" id="PTHR30160:SF1">
    <property type="entry name" value="LIPOPOLYSACCHARIDE 1,2-N-ACETYLGLUCOSAMINETRANSFERASE-RELATED"/>
    <property type="match status" value="1"/>
</dbReference>
<organism evidence="3 4">
    <name type="scientific">Floridaenema flaviceps BLCC-F50</name>
    <dbReference type="NCBI Taxonomy" id="3153642"/>
    <lineage>
        <taxon>Bacteria</taxon>
        <taxon>Bacillati</taxon>
        <taxon>Cyanobacteriota</taxon>
        <taxon>Cyanophyceae</taxon>
        <taxon>Oscillatoriophycideae</taxon>
        <taxon>Aerosakkonematales</taxon>
        <taxon>Aerosakkonemataceae</taxon>
        <taxon>Floridanema</taxon>
        <taxon>Floridanema flaviceps</taxon>
    </lineage>
</organism>
<gene>
    <name evidence="3" type="ORF">ACE1CI_26430</name>
</gene>